<dbReference type="Proteomes" id="UP001153620">
    <property type="component" value="Chromosome 4"/>
</dbReference>
<keyword evidence="3" id="KW-1185">Reference proteome</keyword>
<reference evidence="2" key="1">
    <citation type="submission" date="2022-01" db="EMBL/GenBank/DDBJ databases">
        <authorList>
            <person name="King R."/>
        </authorList>
    </citation>
    <scope>NUCLEOTIDE SEQUENCE</scope>
</reference>
<organism evidence="2 3">
    <name type="scientific">Chironomus riparius</name>
    <dbReference type="NCBI Taxonomy" id="315576"/>
    <lineage>
        <taxon>Eukaryota</taxon>
        <taxon>Metazoa</taxon>
        <taxon>Ecdysozoa</taxon>
        <taxon>Arthropoda</taxon>
        <taxon>Hexapoda</taxon>
        <taxon>Insecta</taxon>
        <taxon>Pterygota</taxon>
        <taxon>Neoptera</taxon>
        <taxon>Endopterygota</taxon>
        <taxon>Diptera</taxon>
        <taxon>Nematocera</taxon>
        <taxon>Chironomoidea</taxon>
        <taxon>Chironomidae</taxon>
        <taxon>Chironominae</taxon>
        <taxon>Chironomus</taxon>
    </lineage>
</organism>
<dbReference type="EMBL" id="OU895880">
    <property type="protein sequence ID" value="CAH1735069.1"/>
    <property type="molecule type" value="Genomic_DNA"/>
</dbReference>
<protein>
    <submittedName>
        <fullName evidence="2">Uncharacterized protein</fullName>
    </submittedName>
</protein>
<feature type="compositionally biased region" description="Basic and acidic residues" evidence="1">
    <location>
        <begin position="304"/>
        <end position="313"/>
    </location>
</feature>
<feature type="region of interest" description="Disordered" evidence="1">
    <location>
        <begin position="300"/>
        <end position="322"/>
    </location>
</feature>
<gene>
    <name evidence="2" type="ORF">CHIRRI_LOCUS14351</name>
</gene>
<dbReference type="OrthoDB" id="9974792at2759"/>
<evidence type="ECO:0000256" key="1">
    <source>
        <dbReference type="SAM" id="MobiDB-lite"/>
    </source>
</evidence>
<evidence type="ECO:0000313" key="3">
    <source>
        <dbReference type="Proteomes" id="UP001153620"/>
    </source>
</evidence>
<proteinExistence type="predicted"/>
<sequence>MNFITVINNDWTWHGFPHDIFNQICRNSKSLNHLVLIGAGTGSYFDSDEFPFKITKLETTMITFHWYIGIKSARVDFLKSQKGSLKELTIHELPYDFDGGKVLKYIIEELNLDTFYYGKIPLILNGQKQQVKEFTASEIQITSAFEMIQQFPSIKKFTLKISGTDKSKIIQDLIKNHKKKYIIPFGHTHTCFNEINIDELYNIVQNPSYDPIQPRIQYINLESGYFAVRLLDDPSVDIFKVRVRKASFRVLNDRIQYPIIVLPEEPRVHLSCTVAEEIEQNNFLTTVPFKNKMNPSRWIFESSTRNDDGRHEMMPGNNTDAE</sequence>
<name>A0A9P0JAN3_9DIPT</name>
<reference evidence="2" key="2">
    <citation type="submission" date="2022-10" db="EMBL/GenBank/DDBJ databases">
        <authorList>
            <consortium name="ENA_rothamsted_submissions"/>
            <consortium name="culmorum"/>
            <person name="King R."/>
        </authorList>
    </citation>
    <scope>NUCLEOTIDE SEQUENCE</scope>
</reference>
<accession>A0A9P0JAN3</accession>
<evidence type="ECO:0000313" key="2">
    <source>
        <dbReference type="EMBL" id="CAH1735069.1"/>
    </source>
</evidence>
<dbReference type="AlphaFoldDB" id="A0A9P0JAN3"/>